<dbReference type="InterPro" id="IPR018062">
    <property type="entry name" value="HTH_AraC-typ_CS"/>
</dbReference>
<keyword evidence="1" id="KW-0805">Transcription regulation</keyword>
<dbReference type="Pfam" id="PF12833">
    <property type="entry name" value="HTH_18"/>
    <property type="match status" value="1"/>
</dbReference>
<dbReference type="PROSITE" id="PS01124">
    <property type="entry name" value="HTH_ARAC_FAMILY_2"/>
    <property type="match status" value="1"/>
</dbReference>
<dbReference type="PROSITE" id="PS00041">
    <property type="entry name" value="HTH_ARAC_FAMILY_1"/>
    <property type="match status" value="1"/>
</dbReference>
<dbReference type="PANTHER" id="PTHR11019">
    <property type="entry name" value="HTH-TYPE TRANSCRIPTIONAL REGULATOR NIMR"/>
    <property type="match status" value="1"/>
</dbReference>
<dbReference type="PANTHER" id="PTHR11019:SF190">
    <property type="entry name" value="ARAC-FAMILY REGULATORY PROTEIN"/>
    <property type="match status" value="1"/>
</dbReference>
<accession>A0ABU0UXY4</accession>
<evidence type="ECO:0000259" key="4">
    <source>
        <dbReference type="PROSITE" id="PS01124"/>
    </source>
</evidence>
<evidence type="ECO:0000256" key="2">
    <source>
        <dbReference type="ARBA" id="ARBA00023125"/>
    </source>
</evidence>
<organism evidence="5 6">
    <name type="scientific">Acinetobacter baylyi</name>
    <dbReference type="NCBI Taxonomy" id="202950"/>
    <lineage>
        <taxon>Bacteria</taxon>
        <taxon>Pseudomonadati</taxon>
        <taxon>Pseudomonadota</taxon>
        <taxon>Gammaproteobacteria</taxon>
        <taxon>Moraxellales</taxon>
        <taxon>Moraxellaceae</taxon>
        <taxon>Acinetobacter</taxon>
    </lineage>
</organism>
<evidence type="ECO:0000256" key="3">
    <source>
        <dbReference type="ARBA" id="ARBA00023163"/>
    </source>
</evidence>
<reference evidence="5 6" key="1">
    <citation type="submission" date="2023-07" db="EMBL/GenBank/DDBJ databases">
        <title>Functional and genomic diversity of the sorghum phyllosphere microbiome.</title>
        <authorList>
            <person name="Shade A."/>
        </authorList>
    </citation>
    <scope>NUCLEOTIDE SEQUENCE [LARGE SCALE GENOMIC DNA]</scope>
    <source>
        <strain evidence="5 6">SORGH_AS_0887</strain>
    </source>
</reference>
<evidence type="ECO:0000313" key="6">
    <source>
        <dbReference type="Proteomes" id="UP001233360"/>
    </source>
</evidence>
<dbReference type="InterPro" id="IPR011051">
    <property type="entry name" value="RmlC_Cupin_sf"/>
</dbReference>
<dbReference type="SUPFAM" id="SSF51182">
    <property type="entry name" value="RmlC-like cupins"/>
    <property type="match status" value="1"/>
</dbReference>
<gene>
    <name evidence="5" type="ORF">QE380_002337</name>
</gene>
<keyword evidence="2" id="KW-0238">DNA-binding</keyword>
<keyword evidence="3" id="KW-0804">Transcription</keyword>
<sequence>MTMISPIKMNMPTDDLTRLIELHEFFFHPHDRVQPHSSLWGDFNFSLNGILQIQVDDSTYLAPPNYGLWLPPKTSHYCVSIDQVTHFVCIRLHPKLCQLFSANPKTLEIRPFFHALVKELLDQSSRTDQVTYRHLLQVLFDQMQQARCYDHYLPYTLHAVLKPVLLDLSNATLFHLSLQQILAKSDISERHALRLSQQELNMTLSEWRNRAKIVHAIAQIRQGLSIKRIALELGYQHSSSFIEFFKRYTGQTPLQLKDS</sequence>
<name>A0ABU0UXY4_ACIBI</name>
<evidence type="ECO:0000256" key="1">
    <source>
        <dbReference type="ARBA" id="ARBA00023015"/>
    </source>
</evidence>
<feature type="domain" description="HTH araC/xylS-type" evidence="4">
    <location>
        <begin position="158"/>
        <end position="259"/>
    </location>
</feature>
<dbReference type="InterPro" id="IPR018060">
    <property type="entry name" value="HTH_AraC"/>
</dbReference>
<protein>
    <submittedName>
        <fullName evidence="5">AraC-like DNA-binding protein</fullName>
    </submittedName>
</protein>
<dbReference type="EMBL" id="JAUTBK010000002">
    <property type="protein sequence ID" value="MDQ1209414.1"/>
    <property type="molecule type" value="Genomic_DNA"/>
</dbReference>
<dbReference type="SMART" id="SM00342">
    <property type="entry name" value="HTH_ARAC"/>
    <property type="match status" value="1"/>
</dbReference>
<evidence type="ECO:0000313" key="5">
    <source>
        <dbReference type="EMBL" id="MDQ1209414.1"/>
    </source>
</evidence>
<dbReference type="RefSeq" id="WP_370875763.1">
    <property type="nucleotide sequence ID" value="NZ_JAUTBK010000002.1"/>
</dbReference>
<proteinExistence type="predicted"/>
<comment type="caution">
    <text evidence="5">The sequence shown here is derived from an EMBL/GenBank/DDBJ whole genome shotgun (WGS) entry which is preliminary data.</text>
</comment>
<dbReference type="Proteomes" id="UP001233360">
    <property type="component" value="Unassembled WGS sequence"/>
</dbReference>
<dbReference type="InterPro" id="IPR009057">
    <property type="entry name" value="Homeodomain-like_sf"/>
</dbReference>
<keyword evidence="6" id="KW-1185">Reference proteome</keyword>
<dbReference type="Gene3D" id="1.10.10.60">
    <property type="entry name" value="Homeodomain-like"/>
    <property type="match status" value="1"/>
</dbReference>
<dbReference type="SUPFAM" id="SSF46689">
    <property type="entry name" value="Homeodomain-like"/>
    <property type="match status" value="1"/>
</dbReference>